<sequence>DYIYNKRLQIQIALLFKILLPQIKETPDITDNQIYYIKHYCLTSQKTRAEKHAKLYTPEKIELKKWLLSSYYYYYVAYSKIPHFLPQLGDKQAIRIAINSINYCCRILRKKGFSDDPKVCQERLDLVENGSIWPYSCV</sequence>
<protein>
    <submittedName>
        <fullName evidence="1">Uncharacterized protein</fullName>
    </submittedName>
</protein>
<evidence type="ECO:0000313" key="2">
    <source>
        <dbReference type="Proteomes" id="UP000235371"/>
    </source>
</evidence>
<dbReference type="STRING" id="1095630.A0A2J6TD36"/>
<dbReference type="RefSeq" id="XP_024737825.1">
    <property type="nucleotide sequence ID" value="XM_024874626.1"/>
</dbReference>
<dbReference type="GeneID" id="36582706"/>
<dbReference type="InParanoid" id="A0A2J6TD36"/>
<evidence type="ECO:0000313" key="1">
    <source>
        <dbReference type="EMBL" id="PMD60921.1"/>
    </source>
</evidence>
<reference evidence="1 2" key="1">
    <citation type="submission" date="2016-04" db="EMBL/GenBank/DDBJ databases">
        <title>A degradative enzymes factory behind the ericoid mycorrhizal symbiosis.</title>
        <authorList>
            <consortium name="DOE Joint Genome Institute"/>
            <person name="Martino E."/>
            <person name="Morin E."/>
            <person name="Grelet G."/>
            <person name="Kuo A."/>
            <person name="Kohler A."/>
            <person name="Daghino S."/>
            <person name="Barry K."/>
            <person name="Choi C."/>
            <person name="Cichocki N."/>
            <person name="Clum A."/>
            <person name="Copeland A."/>
            <person name="Hainaut M."/>
            <person name="Haridas S."/>
            <person name="Labutti K."/>
            <person name="Lindquist E."/>
            <person name="Lipzen A."/>
            <person name="Khouja H.-R."/>
            <person name="Murat C."/>
            <person name="Ohm R."/>
            <person name="Olson A."/>
            <person name="Spatafora J."/>
            <person name="Veneault-Fourrey C."/>
            <person name="Henrissat B."/>
            <person name="Grigoriev I."/>
            <person name="Martin F."/>
            <person name="Perotto S."/>
        </authorList>
    </citation>
    <scope>NUCLEOTIDE SEQUENCE [LARGE SCALE GENOMIC DNA]</scope>
    <source>
        <strain evidence="1 2">E</strain>
    </source>
</reference>
<name>A0A2J6TD36_9HELO</name>
<dbReference type="Proteomes" id="UP000235371">
    <property type="component" value="Unassembled WGS sequence"/>
</dbReference>
<organism evidence="1 2">
    <name type="scientific">Hyaloscypha bicolor E</name>
    <dbReference type="NCBI Taxonomy" id="1095630"/>
    <lineage>
        <taxon>Eukaryota</taxon>
        <taxon>Fungi</taxon>
        <taxon>Dikarya</taxon>
        <taxon>Ascomycota</taxon>
        <taxon>Pezizomycotina</taxon>
        <taxon>Leotiomycetes</taxon>
        <taxon>Helotiales</taxon>
        <taxon>Hyaloscyphaceae</taxon>
        <taxon>Hyaloscypha</taxon>
        <taxon>Hyaloscypha bicolor</taxon>
    </lineage>
</organism>
<accession>A0A2J6TD36</accession>
<gene>
    <name evidence="1" type="ORF">K444DRAFT_527311</name>
</gene>
<dbReference type="EMBL" id="KZ613787">
    <property type="protein sequence ID" value="PMD60921.1"/>
    <property type="molecule type" value="Genomic_DNA"/>
</dbReference>
<dbReference type="AlphaFoldDB" id="A0A2J6TD36"/>
<keyword evidence="2" id="KW-1185">Reference proteome</keyword>
<proteinExistence type="predicted"/>
<feature type="non-terminal residue" evidence="1">
    <location>
        <position position="1"/>
    </location>
</feature>